<dbReference type="eggNOG" id="KOG1470">
    <property type="taxonomic scope" value="Eukaryota"/>
</dbReference>
<dbReference type="InterPro" id="IPR011074">
    <property type="entry name" value="CRAL/TRIO_N_dom"/>
</dbReference>
<dbReference type="GO" id="GO:0008526">
    <property type="term" value="F:phosphatidylinositol transfer activity"/>
    <property type="evidence" value="ECO:0007669"/>
    <property type="project" value="TreeGrafter"/>
</dbReference>
<dbReference type="GeneID" id="19017872"/>
<feature type="region of interest" description="Disordered" evidence="1">
    <location>
        <begin position="410"/>
        <end position="430"/>
    </location>
</feature>
<accession>K8E9B3</accession>
<dbReference type="Proteomes" id="UP000198341">
    <property type="component" value="Chromosome 1"/>
</dbReference>
<evidence type="ECO:0000313" key="3">
    <source>
        <dbReference type="EMBL" id="CCO14236.1"/>
    </source>
</evidence>
<protein>
    <recommendedName>
        <fullName evidence="2">CRAL-TRIO domain-containing protein</fullName>
    </recommendedName>
</protein>
<dbReference type="SUPFAM" id="SSF52087">
    <property type="entry name" value="CRAL/TRIO domain"/>
    <property type="match status" value="1"/>
</dbReference>
<dbReference type="SMART" id="SM00516">
    <property type="entry name" value="SEC14"/>
    <property type="match status" value="1"/>
</dbReference>
<feature type="compositionally biased region" description="Basic and acidic residues" evidence="1">
    <location>
        <begin position="9"/>
        <end position="26"/>
    </location>
</feature>
<dbReference type="SUPFAM" id="SSF46938">
    <property type="entry name" value="CRAL/TRIO N-terminal domain"/>
    <property type="match status" value="1"/>
</dbReference>
<evidence type="ECO:0000259" key="2">
    <source>
        <dbReference type="PROSITE" id="PS50191"/>
    </source>
</evidence>
<dbReference type="KEGG" id="bpg:Bathy01g01360"/>
<reference evidence="3 4" key="1">
    <citation type="submission" date="2011-10" db="EMBL/GenBank/DDBJ databases">
        <authorList>
            <person name="Genoscope - CEA"/>
        </authorList>
    </citation>
    <scope>NUCLEOTIDE SEQUENCE [LARGE SCALE GENOMIC DNA]</scope>
    <source>
        <strain evidence="3 4">RCC 1105</strain>
    </source>
</reference>
<dbReference type="PANTHER" id="PTHR45824:SF29">
    <property type="entry name" value="GH16843P"/>
    <property type="match status" value="1"/>
</dbReference>
<dbReference type="EMBL" id="FO082278">
    <property type="protein sequence ID" value="CCO14236.1"/>
    <property type="molecule type" value="Genomic_DNA"/>
</dbReference>
<dbReference type="RefSeq" id="XP_007515357.1">
    <property type="nucleotide sequence ID" value="XM_007515295.1"/>
</dbReference>
<dbReference type="PANTHER" id="PTHR45824">
    <property type="entry name" value="GH16843P"/>
    <property type="match status" value="1"/>
</dbReference>
<organism evidence="3 4">
    <name type="scientific">Bathycoccus prasinos</name>
    <dbReference type="NCBI Taxonomy" id="41875"/>
    <lineage>
        <taxon>Eukaryota</taxon>
        <taxon>Viridiplantae</taxon>
        <taxon>Chlorophyta</taxon>
        <taxon>Mamiellophyceae</taxon>
        <taxon>Mamiellales</taxon>
        <taxon>Bathycoccaceae</taxon>
        <taxon>Bathycoccus</taxon>
    </lineage>
</organism>
<dbReference type="PROSITE" id="PS50191">
    <property type="entry name" value="CRAL_TRIO"/>
    <property type="match status" value="1"/>
</dbReference>
<evidence type="ECO:0000313" key="4">
    <source>
        <dbReference type="Proteomes" id="UP000198341"/>
    </source>
</evidence>
<dbReference type="CDD" id="cd00170">
    <property type="entry name" value="SEC14"/>
    <property type="match status" value="1"/>
</dbReference>
<dbReference type="InterPro" id="IPR036273">
    <property type="entry name" value="CRAL/TRIO_N_dom_sf"/>
</dbReference>
<gene>
    <name evidence="3" type="ORF">Bathy01g01360</name>
</gene>
<proteinExistence type="predicted"/>
<feature type="region of interest" description="Disordered" evidence="1">
    <location>
        <begin position="1"/>
        <end position="34"/>
    </location>
</feature>
<evidence type="ECO:0000256" key="1">
    <source>
        <dbReference type="SAM" id="MobiDB-lite"/>
    </source>
</evidence>
<dbReference type="Pfam" id="PF00650">
    <property type="entry name" value="CRAL_TRIO"/>
    <property type="match status" value="1"/>
</dbReference>
<dbReference type="SMART" id="SM01100">
    <property type="entry name" value="CRAL_TRIO_N"/>
    <property type="match status" value="1"/>
</dbReference>
<dbReference type="Pfam" id="PF03765">
    <property type="entry name" value="CRAL_TRIO_N"/>
    <property type="match status" value="1"/>
</dbReference>
<keyword evidence="4" id="KW-1185">Reference proteome</keyword>
<dbReference type="InterPro" id="IPR052578">
    <property type="entry name" value="PI_Transfer_CRAL-TRIO"/>
</dbReference>
<dbReference type="Gene3D" id="3.40.525.10">
    <property type="entry name" value="CRAL-TRIO lipid binding domain"/>
    <property type="match status" value="1"/>
</dbReference>
<dbReference type="AlphaFoldDB" id="K8E9B3"/>
<dbReference type="OrthoDB" id="496433at2759"/>
<name>K8E9B3_9CHLO</name>
<dbReference type="InterPro" id="IPR001251">
    <property type="entry name" value="CRAL-TRIO_dom"/>
</dbReference>
<sequence length="430" mass="49962">MSVKTGATSREETKTVSRDDFEKEESGVSENEEEEKLNLLEAYVHETRETSHALKKWCDRTTLERFLRADKGNVEKAKARLKSTLIWRRDEMNSFCRCCFEKDSRSHYMHIVGRTKNRRPVVFSDIGLARNLKPKDNEAHATFCMEQVEKCLPKYPNDTYVWVSDFHKFGRQHLNPSVAKKVLGLFARHYPERMGSMVFVEAPRIFNILYKICEKFVDATTMAKLRFVRGPTGLGAGKEFQSLLEDGYCDQETYEWIKREMLENRLHWDKASEEKSWTKSHARNDGKYYYTNLEHDMRGSNAFIREPICVDMHAFCKRHVNMTTCLPIEDTRRIPSGLVVAEEKEEEEYVLSKIIERGDSVSSLASPNVALGKMKIIDGEEKEIEENEEFHDCREKFKKKNVVKTVIKKLSPSKNSRRSTRIAAINGNVS</sequence>
<feature type="domain" description="CRAL-TRIO" evidence="2">
    <location>
        <begin position="111"/>
        <end position="274"/>
    </location>
</feature>
<dbReference type="InterPro" id="IPR036865">
    <property type="entry name" value="CRAL-TRIO_dom_sf"/>
</dbReference>